<dbReference type="GeneID" id="18263451"/>
<name>W6JIL6_9POXV</name>
<dbReference type="RefSeq" id="YP_009001715.1">
    <property type="nucleotide sequence ID" value="NC_023426.1"/>
</dbReference>
<sequence length="182" mass="20887">MDKTYTKYNTKINKKYYIWQLINSIVSTIILICMLAIIIYPLISEDQSSIHAEDICKLNNQTNISWTFTNIENIRHVTRYLSDSECSNNNSTIIANHDTTRQLISEIFKHLEKYLNFNLYYSNNPNGIIKIDVGKYNSSKVTNDLSIAIDTCGCCKDGASLYLYILTKLSNLAIFINNNCLT</sequence>
<dbReference type="EMBL" id="AP013055">
    <property type="protein sequence ID" value="BAO49382.1"/>
    <property type="molecule type" value="Genomic_DNA"/>
</dbReference>
<dbReference type="RefSeq" id="YP_009001495.1">
    <property type="nucleotide sequence ID" value="NC_023426.1"/>
</dbReference>
<feature type="transmembrane region" description="Helical" evidence="1">
    <location>
        <begin position="21"/>
        <end position="43"/>
    </location>
</feature>
<dbReference type="Proteomes" id="UP000174145">
    <property type="component" value="Segment"/>
</dbReference>
<evidence type="ECO:0000313" key="2">
    <source>
        <dbReference type="EMBL" id="BAO49382.1"/>
    </source>
</evidence>
<accession>W6JIL6</accession>
<protein>
    <submittedName>
        <fullName evidence="2">Uncharacterized protein</fullName>
    </submittedName>
</protein>
<dbReference type="EMBL" id="AP013055">
    <property type="protein sequence ID" value="BAO49602.1"/>
    <property type="molecule type" value="Genomic_DNA"/>
</dbReference>
<dbReference type="KEGG" id="vg:18263451"/>
<keyword evidence="1" id="KW-0472">Membrane</keyword>
<dbReference type="KEGG" id="vg:18263671"/>
<keyword evidence="3" id="KW-1185">Reference proteome</keyword>
<evidence type="ECO:0000256" key="1">
    <source>
        <dbReference type="SAM" id="Phobius"/>
    </source>
</evidence>
<dbReference type="GeneID" id="18263671"/>
<evidence type="ECO:0000313" key="3">
    <source>
        <dbReference type="Proteomes" id="UP000174145"/>
    </source>
</evidence>
<reference evidence="2 3" key="1">
    <citation type="journal article" date="2014" name="Virology">
        <title>The complete genome sequence of the Alphaentomopoxvirus Anomala cuprea entomopoxvirus, including its terminal hairpin loop sequences, suggests a potentially unique mode of apoptosis inhibition and mode of DNA replication.</title>
        <authorList>
            <person name="Mitsuhashi W."/>
            <person name="Miyamoto K."/>
            <person name="Wada S."/>
        </authorList>
    </citation>
    <scope>NUCLEOTIDE SEQUENCE [LARGE SCALE GENOMIC DNA]</scope>
    <source>
        <strain evidence="2">CV6M</strain>
    </source>
</reference>
<organism evidence="2 3">
    <name type="scientific">Alphaentomopoxvirus acuprea</name>
    <dbReference type="NCBI Taxonomy" id="62099"/>
    <lineage>
        <taxon>Viruses</taxon>
        <taxon>Varidnaviria</taxon>
        <taxon>Bamfordvirae</taxon>
        <taxon>Nucleocytoviricota</taxon>
        <taxon>Pokkesviricetes</taxon>
        <taxon>Chitovirales</taxon>
        <taxon>Poxviridae</taxon>
        <taxon>Entomopoxvirinae</taxon>
        <taxon>Alphaentomopoxvirus</taxon>
    </lineage>
</organism>
<proteinExistence type="predicted"/>
<keyword evidence="1" id="KW-1133">Transmembrane helix</keyword>
<keyword evidence="1" id="KW-0812">Transmembrane</keyword>